<dbReference type="Gene3D" id="3.20.20.80">
    <property type="entry name" value="Glycosidases"/>
    <property type="match status" value="1"/>
</dbReference>
<dbReference type="Proteomes" id="UP001457282">
    <property type="component" value="Unassembled WGS sequence"/>
</dbReference>
<keyword evidence="3" id="KW-0326">Glycosidase</keyword>
<dbReference type="SUPFAM" id="SSF51445">
    <property type="entry name" value="(Trans)glycosidases"/>
    <property type="match status" value="1"/>
</dbReference>
<accession>A0AAW1XWA0</accession>
<organism evidence="5 6">
    <name type="scientific">Rubus argutus</name>
    <name type="common">Southern blackberry</name>
    <dbReference type="NCBI Taxonomy" id="59490"/>
    <lineage>
        <taxon>Eukaryota</taxon>
        <taxon>Viridiplantae</taxon>
        <taxon>Streptophyta</taxon>
        <taxon>Embryophyta</taxon>
        <taxon>Tracheophyta</taxon>
        <taxon>Spermatophyta</taxon>
        <taxon>Magnoliopsida</taxon>
        <taxon>eudicotyledons</taxon>
        <taxon>Gunneridae</taxon>
        <taxon>Pentapetalae</taxon>
        <taxon>rosids</taxon>
        <taxon>fabids</taxon>
        <taxon>Rosales</taxon>
        <taxon>Rosaceae</taxon>
        <taxon>Rosoideae</taxon>
        <taxon>Rosoideae incertae sedis</taxon>
        <taxon>Rubus</taxon>
    </lineage>
</organism>
<keyword evidence="2" id="KW-0378">Hydrolase</keyword>
<dbReference type="InterPro" id="IPR017853">
    <property type="entry name" value="GH"/>
</dbReference>
<reference evidence="5 6" key="1">
    <citation type="journal article" date="2023" name="G3 (Bethesda)">
        <title>A chromosome-length genome assembly and annotation of blackberry (Rubus argutus, cv. 'Hillquist').</title>
        <authorList>
            <person name="Bruna T."/>
            <person name="Aryal R."/>
            <person name="Dudchenko O."/>
            <person name="Sargent D.J."/>
            <person name="Mead D."/>
            <person name="Buti M."/>
            <person name="Cavallini A."/>
            <person name="Hytonen T."/>
            <person name="Andres J."/>
            <person name="Pham M."/>
            <person name="Weisz D."/>
            <person name="Mascagni F."/>
            <person name="Usai G."/>
            <person name="Natali L."/>
            <person name="Bassil N."/>
            <person name="Fernandez G.E."/>
            <person name="Lomsadze A."/>
            <person name="Armour M."/>
            <person name="Olukolu B."/>
            <person name="Poorten T."/>
            <person name="Britton C."/>
            <person name="Davik J."/>
            <person name="Ashrafi H."/>
            <person name="Aiden E.L."/>
            <person name="Borodovsky M."/>
            <person name="Worthington M."/>
        </authorList>
    </citation>
    <scope>NUCLEOTIDE SEQUENCE [LARGE SCALE GENOMIC DNA]</scope>
    <source>
        <strain evidence="5">PI 553951</strain>
    </source>
</reference>
<protein>
    <submittedName>
        <fullName evidence="5">Uncharacterized protein</fullName>
    </submittedName>
</protein>
<evidence type="ECO:0000256" key="4">
    <source>
        <dbReference type="RuleBase" id="RU003690"/>
    </source>
</evidence>
<dbReference type="Pfam" id="PF00232">
    <property type="entry name" value="Glyco_hydro_1"/>
    <property type="match status" value="1"/>
</dbReference>
<evidence type="ECO:0000256" key="1">
    <source>
        <dbReference type="ARBA" id="ARBA00010838"/>
    </source>
</evidence>
<dbReference type="InterPro" id="IPR001360">
    <property type="entry name" value="Glyco_hydro_1"/>
</dbReference>
<evidence type="ECO:0000256" key="2">
    <source>
        <dbReference type="ARBA" id="ARBA00022801"/>
    </source>
</evidence>
<gene>
    <name evidence="5" type="ORF">M0R45_017879</name>
</gene>
<name>A0AAW1XWA0_RUBAR</name>
<dbReference type="GO" id="GO:0008422">
    <property type="term" value="F:beta-glucosidase activity"/>
    <property type="evidence" value="ECO:0007669"/>
    <property type="project" value="TreeGrafter"/>
</dbReference>
<dbReference type="AlphaFoldDB" id="A0AAW1XWA0"/>
<evidence type="ECO:0000313" key="5">
    <source>
        <dbReference type="EMBL" id="KAK9941266.1"/>
    </source>
</evidence>
<sequence>MALQGILLLYLSGRFHIRDSFFGLPVRRCCNEDGRGPSIWDTYTHKFPDKIKDGSNGDVAIDAYHHYKEDVEIMKDMGFDAYRFSISWSRLLPNGTLSGGVNKEGIKYYNNLINELLANGLKPFVTLFHWDLPQALEDEYGGFLSPQIVNHYQDYAELCFKEFGDRVKQLDHIKRAMELRQWWLCTEPYLVSHYQLLAHASAVKLYKEKYQADQKGVIGITILSHWFVPFSDAKHHQEAALRALDFMFGWYMDPLTNGDIRTA</sequence>
<keyword evidence="6" id="KW-1185">Reference proteome</keyword>
<proteinExistence type="inferred from homology"/>
<dbReference type="EMBL" id="JBEDUW010000003">
    <property type="protein sequence ID" value="KAK9941266.1"/>
    <property type="molecule type" value="Genomic_DNA"/>
</dbReference>
<dbReference type="GO" id="GO:0005975">
    <property type="term" value="P:carbohydrate metabolic process"/>
    <property type="evidence" value="ECO:0007669"/>
    <property type="project" value="InterPro"/>
</dbReference>
<comment type="caution">
    <text evidence="5">The sequence shown here is derived from an EMBL/GenBank/DDBJ whole genome shotgun (WGS) entry which is preliminary data.</text>
</comment>
<dbReference type="PANTHER" id="PTHR10353:SF137">
    <property type="entry name" value="MYROSINASE 3-RELATED"/>
    <property type="match status" value="1"/>
</dbReference>
<evidence type="ECO:0000256" key="3">
    <source>
        <dbReference type="ARBA" id="ARBA00023295"/>
    </source>
</evidence>
<comment type="similarity">
    <text evidence="1 4">Belongs to the glycosyl hydrolase 1 family.</text>
</comment>
<evidence type="ECO:0000313" key="6">
    <source>
        <dbReference type="Proteomes" id="UP001457282"/>
    </source>
</evidence>
<dbReference type="PANTHER" id="PTHR10353">
    <property type="entry name" value="GLYCOSYL HYDROLASE"/>
    <property type="match status" value="1"/>
</dbReference>